<dbReference type="EC" id="6.3.2.1" evidence="8"/>
<comment type="caution">
    <text evidence="9">The sequence shown here is derived from an EMBL/GenBank/DDBJ whole genome shotgun (WGS) entry which is preliminary data.</text>
</comment>
<dbReference type="NCBIfam" id="TIGR00125">
    <property type="entry name" value="cyt_tran_rel"/>
    <property type="match status" value="1"/>
</dbReference>
<dbReference type="GO" id="GO:0005829">
    <property type="term" value="C:cytosol"/>
    <property type="evidence" value="ECO:0007669"/>
    <property type="project" value="TreeGrafter"/>
</dbReference>
<keyword evidence="8" id="KW-0963">Cytoplasm</keyword>
<protein>
    <recommendedName>
        <fullName evidence="8">Pantothenate synthetase</fullName>
        <shortName evidence="8">PS</shortName>
        <ecNumber evidence="8">6.3.2.1</ecNumber>
    </recommendedName>
    <alternativeName>
        <fullName evidence="8">Pantoate--beta-alanine ligase</fullName>
    </alternativeName>
    <alternativeName>
        <fullName evidence="8">Pantoate-activating enzyme</fullName>
    </alternativeName>
</protein>
<feature type="active site" description="Proton donor" evidence="8">
    <location>
        <position position="37"/>
    </location>
</feature>
<proteinExistence type="inferred from homology"/>
<evidence type="ECO:0000256" key="4">
    <source>
        <dbReference type="ARBA" id="ARBA00022655"/>
    </source>
</evidence>
<evidence type="ECO:0000256" key="7">
    <source>
        <dbReference type="ARBA" id="ARBA00048258"/>
    </source>
</evidence>
<dbReference type="InterPro" id="IPR004821">
    <property type="entry name" value="Cyt_trans-like"/>
</dbReference>
<evidence type="ECO:0000256" key="5">
    <source>
        <dbReference type="ARBA" id="ARBA00022741"/>
    </source>
</evidence>
<dbReference type="SUPFAM" id="SSF52374">
    <property type="entry name" value="Nucleotidylyl transferase"/>
    <property type="match status" value="1"/>
</dbReference>
<keyword evidence="3 8" id="KW-0436">Ligase</keyword>
<evidence type="ECO:0000256" key="6">
    <source>
        <dbReference type="ARBA" id="ARBA00022840"/>
    </source>
</evidence>
<dbReference type="Proteomes" id="UP000230052">
    <property type="component" value="Unassembled WGS sequence"/>
</dbReference>
<comment type="catalytic activity">
    <reaction evidence="7 8">
        <text>(R)-pantoate + beta-alanine + ATP = (R)-pantothenate + AMP + diphosphate + H(+)</text>
        <dbReference type="Rhea" id="RHEA:10912"/>
        <dbReference type="ChEBI" id="CHEBI:15378"/>
        <dbReference type="ChEBI" id="CHEBI:15980"/>
        <dbReference type="ChEBI" id="CHEBI:29032"/>
        <dbReference type="ChEBI" id="CHEBI:30616"/>
        <dbReference type="ChEBI" id="CHEBI:33019"/>
        <dbReference type="ChEBI" id="CHEBI:57966"/>
        <dbReference type="ChEBI" id="CHEBI:456215"/>
        <dbReference type="EC" id="6.3.2.1"/>
    </reaction>
</comment>
<dbReference type="Pfam" id="PF02569">
    <property type="entry name" value="Pantoate_ligase"/>
    <property type="match status" value="1"/>
</dbReference>
<feature type="binding site" evidence="8">
    <location>
        <position position="153"/>
    </location>
    <ligand>
        <name>(R)-pantoate</name>
        <dbReference type="ChEBI" id="CHEBI:15980"/>
    </ligand>
</feature>
<comment type="pathway">
    <text evidence="1 8">Cofactor biosynthesis; (R)-pantothenate biosynthesis; (R)-pantothenate from (R)-pantoate and beta-alanine: step 1/1.</text>
</comment>
<dbReference type="CDD" id="cd00560">
    <property type="entry name" value="PanC"/>
    <property type="match status" value="1"/>
</dbReference>
<dbReference type="PANTHER" id="PTHR21299:SF1">
    <property type="entry name" value="PANTOATE--BETA-ALANINE LIGASE"/>
    <property type="match status" value="1"/>
</dbReference>
<sequence length="281" mass="31425">MQVIKQLSKMADFSLKLRRKGRKIGFVPTMGYLHKGHLSLIKQAKSKNDIVVVSIFVNPTQFGPKEDFKNYPRDFKKDKWLAAAFGVDVIFYPAVKNMYPAGYCTYVNVEELTEGLCGASRPGHFKGVATVVAKLFNIVQPDVAYFGQKDAQQAIVIKQMVKDLNMKVKIEALPTVREKDGLAMSSRNVYLSKSERKDALVLYYALNNAKALIKRGEKNSARIITAMRKMINAKKTARIDYVSMVDAGNLKDIETIKSKAIIVLAVKIGNTRLIDNMLVGV</sequence>
<dbReference type="PANTHER" id="PTHR21299">
    <property type="entry name" value="CYTIDYLATE KINASE/PANTOATE-BETA-ALANINE LIGASE"/>
    <property type="match status" value="1"/>
</dbReference>
<comment type="miscellaneous">
    <text evidence="8">The reaction proceeds by a bi uni uni bi ping pong mechanism.</text>
</comment>
<dbReference type="InterPro" id="IPR014729">
    <property type="entry name" value="Rossmann-like_a/b/a_fold"/>
</dbReference>
<keyword evidence="5 8" id="KW-0547">Nucleotide-binding</keyword>
<dbReference type="FunFam" id="3.40.50.620:FF:000013">
    <property type="entry name" value="Pantothenate synthetase"/>
    <property type="match status" value="1"/>
</dbReference>
<evidence type="ECO:0000256" key="1">
    <source>
        <dbReference type="ARBA" id="ARBA00004990"/>
    </source>
</evidence>
<dbReference type="UniPathway" id="UPA00028">
    <property type="reaction ID" value="UER00005"/>
</dbReference>
<feature type="binding site" evidence="8">
    <location>
        <begin position="147"/>
        <end position="150"/>
    </location>
    <ligand>
        <name>ATP</name>
        <dbReference type="ChEBI" id="CHEBI:30616"/>
    </ligand>
</feature>
<evidence type="ECO:0000256" key="3">
    <source>
        <dbReference type="ARBA" id="ARBA00022598"/>
    </source>
</evidence>
<reference evidence="9 10" key="1">
    <citation type="submission" date="2017-09" db="EMBL/GenBank/DDBJ databases">
        <title>Depth-based differentiation of microbial function through sediment-hosted aquifers and enrichment of novel symbionts in the deep terrestrial subsurface.</title>
        <authorList>
            <person name="Probst A.J."/>
            <person name="Ladd B."/>
            <person name="Jarett J.K."/>
            <person name="Geller-Mcgrath D.E."/>
            <person name="Sieber C.M."/>
            <person name="Emerson J.B."/>
            <person name="Anantharaman K."/>
            <person name="Thomas B.C."/>
            <person name="Malmstrom R."/>
            <person name="Stieglmeier M."/>
            <person name="Klingl A."/>
            <person name="Woyke T."/>
            <person name="Ryan C.M."/>
            <person name="Banfield J.F."/>
        </authorList>
    </citation>
    <scope>NUCLEOTIDE SEQUENCE [LARGE SCALE GENOMIC DNA]</scope>
    <source>
        <strain evidence="9">CG07_land_8_20_14_0_80_42_15</strain>
    </source>
</reference>
<feature type="binding site" evidence="8">
    <location>
        <position position="61"/>
    </location>
    <ligand>
        <name>(R)-pantoate</name>
        <dbReference type="ChEBI" id="CHEBI:15980"/>
    </ligand>
</feature>
<comment type="subcellular location">
    <subcellularLocation>
        <location evidence="8">Cytoplasm</location>
    </subcellularLocation>
</comment>
<dbReference type="InterPro" id="IPR042176">
    <property type="entry name" value="Pantoate_ligase_C"/>
</dbReference>
<keyword evidence="4 8" id="KW-0566">Pantothenate biosynthesis</keyword>
<comment type="similarity">
    <text evidence="2 8">Belongs to the pantothenate synthetase family.</text>
</comment>
<dbReference type="Gene3D" id="3.30.1300.10">
    <property type="entry name" value="Pantoate-beta-alanine ligase, C-terminal domain"/>
    <property type="match status" value="1"/>
</dbReference>
<evidence type="ECO:0000256" key="2">
    <source>
        <dbReference type="ARBA" id="ARBA00009256"/>
    </source>
</evidence>
<comment type="subunit">
    <text evidence="8">Homodimer.</text>
</comment>
<keyword evidence="6 8" id="KW-0067">ATP-binding</keyword>
<dbReference type="HAMAP" id="MF_00158">
    <property type="entry name" value="PanC"/>
    <property type="match status" value="1"/>
</dbReference>
<evidence type="ECO:0000313" key="9">
    <source>
        <dbReference type="EMBL" id="PIU41781.1"/>
    </source>
</evidence>
<dbReference type="Gene3D" id="3.40.50.620">
    <property type="entry name" value="HUPs"/>
    <property type="match status" value="1"/>
</dbReference>
<dbReference type="GO" id="GO:0015940">
    <property type="term" value="P:pantothenate biosynthetic process"/>
    <property type="evidence" value="ECO:0007669"/>
    <property type="project" value="UniProtKB-UniRule"/>
</dbReference>
<evidence type="ECO:0000256" key="8">
    <source>
        <dbReference type="HAMAP-Rule" id="MF_00158"/>
    </source>
</evidence>
<gene>
    <name evidence="8" type="primary">panC</name>
    <name evidence="9" type="ORF">COS99_03575</name>
</gene>
<dbReference type="InterPro" id="IPR003721">
    <property type="entry name" value="Pantoate_ligase"/>
</dbReference>
<feature type="binding site" evidence="8">
    <location>
        <position position="176"/>
    </location>
    <ligand>
        <name>ATP</name>
        <dbReference type="ChEBI" id="CHEBI:30616"/>
    </ligand>
</feature>
<dbReference type="NCBIfam" id="TIGR00018">
    <property type="entry name" value="panC"/>
    <property type="match status" value="1"/>
</dbReference>
<dbReference type="GO" id="GO:0004592">
    <property type="term" value="F:pantoate-beta-alanine ligase activity"/>
    <property type="evidence" value="ECO:0007669"/>
    <property type="project" value="UniProtKB-UniRule"/>
</dbReference>
<comment type="function">
    <text evidence="8">Catalyzes the condensation of pantoate with beta-alanine in an ATP-dependent reaction via a pantoyl-adenylate intermediate.</text>
</comment>
<dbReference type="GO" id="GO:0005524">
    <property type="term" value="F:ATP binding"/>
    <property type="evidence" value="ECO:0007669"/>
    <property type="project" value="UniProtKB-KW"/>
</dbReference>
<evidence type="ECO:0000313" key="10">
    <source>
        <dbReference type="Proteomes" id="UP000230052"/>
    </source>
</evidence>
<feature type="binding site" evidence="8">
    <location>
        <begin position="184"/>
        <end position="187"/>
    </location>
    <ligand>
        <name>ATP</name>
        <dbReference type="ChEBI" id="CHEBI:30616"/>
    </ligand>
</feature>
<organism evidence="9 10">
    <name type="scientific">Candidatus Aquitaenariimonas noxiae</name>
    <dbReference type="NCBI Taxonomy" id="1974741"/>
    <lineage>
        <taxon>Bacteria</taxon>
        <taxon>Pseudomonadati</taxon>
        <taxon>Candidatus Omnitrophota</taxon>
        <taxon>Candidatus Aquitaenariimonas</taxon>
    </lineage>
</organism>
<feature type="binding site" evidence="8">
    <location>
        <begin position="30"/>
        <end position="37"/>
    </location>
    <ligand>
        <name>ATP</name>
        <dbReference type="ChEBI" id="CHEBI:30616"/>
    </ligand>
</feature>
<accession>A0A2J0KTF3</accession>
<dbReference type="AlphaFoldDB" id="A0A2J0KTF3"/>
<feature type="binding site" evidence="8">
    <location>
        <position position="61"/>
    </location>
    <ligand>
        <name>beta-alanine</name>
        <dbReference type="ChEBI" id="CHEBI:57966"/>
    </ligand>
</feature>
<name>A0A2J0KTF3_9BACT</name>
<dbReference type="FunFam" id="3.30.1300.10:FF:000001">
    <property type="entry name" value="Pantothenate synthetase"/>
    <property type="match status" value="1"/>
</dbReference>
<dbReference type="EMBL" id="PEWV01000033">
    <property type="protein sequence ID" value="PIU41781.1"/>
    <property type="molecule type" value="Genomic_DNA"/>
</dbReference>